<evidence type="ECO:0000256" key="1">
    <source>
        <dbReference type="ARBA" id="ARBA00022490"/>
    </source>
</evidence>
<comment type="subunit">
    <text evidence="4">Homooctamer; tetramer of dimers.</text>
</comment>
<evidence type="ECO:0000256" key="5">
    <source>
        <dbReference type="NCBIfam" id="TIGR00559"/>
    </source>
</evidence>
<dbReference type="RefSeq" id="WP_121876338.1">
    <property type="nucleotide sequence ID" value="NZ_REFJ01000002.1"/>
</dbReference>
<dbReference type="NCBIfam" id="NF003626">
    <property type="entry name" value="PRK05265.1-4"/>
    <property type="match status" value="1"/>
</dbReference>
<dbReference type="OrthoDB" id="9806590at2"/>
<dbReference type="CDD" id="cd00003">
    <property type="entry name" value="PNPsynthase"/>
    <property type="match status" value="1"/>
</dbReference>
<comment type="catalytic activity">
    <reaction evidence="4">
        <text>3-amino-2-oxopropyl phosphate + 1-deoxy-D-xylulose 5-phosphate = pyridoxine 5'-phosphate + phosphate + 2 H2O + H(+)</text>
        <dbReference type="Rhea" id="RHEA:15265"/>
        <dbReference type="ChEBI" id="CHEBI:15377"/>
        <dbReference type="ChEBI" id="CHEBI:15378"/>
        <dbReference type="ChEBI" id="CHEBI:43474"/>
        <dbReference type="ChEBI" id="CHEBI:57279"/>
        <dbReference type="ChEBI" id="CHEBI:57792"/>
        <dbReference type="ChEBI" id="CHEBI:58589"/>
        <dbReference type="EC" id="2.6.99.2"/>
    </reaction>
</comment>
<keyword evidence="1 4" id="KW-0963">Cytoplasm</keyword>
<dbReference type="UniPathway" id="UPA00244">
    <property type="reaction ID" value="UER00313"/>
</dbReference>
<dbReference type="PANTHER" id="PTHR30456:SF0">
    <property type="entry name" value="PYRIDOXINE 5'-PHOSPHATE SYNTHASE"/>
    <property type="match status" value="1"/>
</dbReference>
<keyword evidence="2 4" id="KW-0808">Transferase</keyword>
<dbReference type="NCBIfam" id="TIGR00559">
    <property type="entry name" value="pdxJ"/>
    <property type="match status" value="1"/>
</dbReference>
<dbReference type="PANTHER" id="PTHR30456">
    <property type="entry name" value="PYRIDOXINE 5'-PHOSPHATE SYNTHASE"/>
    <property type="match status" value="1"/>
</dbReference>
<dbReference type="SUPFAM" id="SSF63892">
    <property type="entry name" value="Pyridoxine 5'-phosphate synthase"/>
    <property type="match status" value="1"/>
</dbReference>
<dbReference type="GO" id="GO:0033856">
    <property type="term" value="F:pyridoxine 5'-phosphate synthase activity"/>
    <property type="evidence" value="ECO:0007669"/>
    <property type="project" value="UniProtKB-UniRule"/>
</dbReference>
<dbReference type="InterPro" id="IPR036130">
    <property type="entry name" value="Pyridoxine-5'_phos_synth"/>
</dbReference>
<comment type="function">
    <text evidence="4">Catalyzes the complicated ring closure reaction between the two acyclic compounds 1-deoxy-D-xylulose-5-phosphate (DXP) and 3-amino-2-oxopropyl phosphate (1-amino-acetone-3-phosphate or AAP) to form pyridoxine 5'-phosphate (PNP) and inorganic phosphate.</text>
</comment>
<feature type="active site" description="Proton donor" evidence="4">
    <location>
        <position position="204"/>
    </location>
</feature>
<dbReference type="Pfam" id="PF03740">
    <property type="entry name" value="PdxJ"/>
    <property type="match status" value="1"/>
</dbReference>
<reference evidence="6 7" key="1">
    <citation type="submission" date="2018-10" db="EMBL/GenBank/DDBJ databases">
        <title>Genomic Encyclopedia of Type Strains, Phase IV (KMG-IV): sequencing the most valuable type-strain genomes for metagenomic binning, comparative biology and taxonomic classification.</title>
        <authorList>
            <person name="Goeker M."/>
        </authorList>
    </citation>
    <scope>NUCLEOTIDE SEQUENCE [LARGE SCALE GENOMIC DNA]</scope>
    <source>
        <strain evidence="6 7">DSM 25080</strain>
    </source>
</reference>
<comment type="caution">
    <text evidence="4">Lacks conserved residue(s) required for the propagation of feature annotation.</text>
</comment>
<feature type="binding site" evidence="4">
    <location>
        <position position="205"/>
    </location>
    <ligand>
        <name>3-amino-2-oxopropyl phosphate</name>
        <dbReference type="ChEBI" id="CHEBI:57279"/>
    </ligand>
</feature>
<feature type="binding site" evidence="4">
    <location>
        <position position="111"/>
    </location>
    <ligand>
        <name>1-deoxy-D-xylulose 5-phosphate</name>
        <dbReference type="ChEBI" id="CHEBI:57792"/>
    </ligand>
</feature>
<dbReference type="GO" id="GO:0005829">
    <property type="term" value="C:cytosol"/>
    <property type="evidence" value="ECO:0007669"/>
    <property type="project" value="TreeGrafter"/>
</dbReference>
<dbReference type="HAMAP" id="MF_00279">
    <property type="entry name" value="PdxJ"/>
    <property type="match status" value="1"/>
</dbReference>
<protein>
    <recommendedName>
        <fullName evidence="4 5">Pyridoxine 5'-phosphate synthase</fullName>
        <shortName evidence="4">PNP synthase</shortName>
        <ecNumber evidence="4 5">2.6.99.2</ecNumber>
    </recommendedName>
</protein>
<sequence>MVILSVNINKIALIRNSREGNNPDLVSYARNCIELGAQGITVHPRPDQRHIRADDIVPLAQLCSEFPNIEFNIEGNPNAESLGSYPGFLELVRIAKPHQVTLVPDSDDQLTSDHGFDLSGDNTALEQQIAFCKALGCRVSLFMDADIEQLQRVPSTGADRVEFYTGPFADAWNESEQAGKDSFALYAHCAEFAHSLGLGINAGHDLNLENMRLFKSLPELSEVSIGHALTIESLEQGLATTLQRYRALLADA</sequence>
<feature type="site" description="Transition state stabilizer" evidence="4">
    <location>
        <position position="162"/>
    </location>
</feature>
<comment type="similarity">
    <text evidence="4">Belongs to the PNP synthase family.</text>
</comment>
<name>A0A3M0A9A3_9GAMM</name>
<dbReference type="Gene3D" id="3.20.20.70">
    <property type="entry name" value="Aldolase class I"/>
    <property type="match status" value="1"/>
</dbReference>
<accession>A0A3M0A9A3</accession>
<evidence type="ECO:0000256" key="3">
    <source>
        <dbReference type="ARBA" id="ARBA00023096"/>
    </source>
</evidence>
<feature type="binding site" evidence="4">
    <location>
        <position position="18"/>
    </location>
    <ligand>
        <name>3-amino-2-oxopropyl phosphate</name>
        <dbReference type="ChEBI" id="CHEBI:57279"/>
    </ligand>
</feature>
<feature type="binding site" evidence="4">
    <location>
        <position position="7"/>
    </location>
    <ligand>
        <name>3-amino-2-oxopropyl phosphate</name>
        <dbReference type="ChEBI" id="CHEBI:57279"/>
    </ligand>
</feature>
<feature type="binding site" evidence="4">
    <location>
        <position position="50"/>
    </location>
    <ligand>
        <name>1-deoxy-D-xylulose 5-phosphate</name>
        <dbReference type="ChEBI" id="CHEBI:57792"/>
    </ligand>
</feature>
<comment type="pathway">
    <text evidence="4">Cofactor biosynthesis; pyridoxine 5'-phosphate biosynthesis; pyridoxine 5'-phosphate from D-erythrose 4-phosphate: step 5/5.</text>
</comment>
<evidence type="ECO:0000313" key="7">
    <source>
        <dbReference type="Proteomes" id="UP000267187"/>
    </source>
</evidence>
<feature type="active site" description="Proton acceptor" evidence="4">
    <location>
        <position position="74"/>
    </location>
</feature>
<dbReference type="EMBL" id="REFJ01000002">
    <property type="protein sequence ID" value="RMA81186.1"/>
    <property type="molecule type" value="Genomic_DNA"/>
</dbReference>
<dbReference type="InterPro" id="IPR013785">
    <property type="entry name" value="Aldolase_TIM"/>
</dbReference>
<organism evidence="6 7">
    <name type="scientific">Umboniibacter marinipuniceus</name>
    <dbReference type="NCBI Taxonomy" id="569599"/>
    <lineage>
        <taxon>Bacteria</taxon>
        <taxon>Pseudomonadati</taxon>
        <taxon>Pseudomonadota</taxon>
        <taxon>Gammaproteobacteria</taxon>
        <taxon>Cellvibrionales</taxon>
        <taxon>Cellvibrionaceae</taxon>
        <taxon>Umboniibacter</taxon>
    </lineage>
</organism>
<keyword evidence="7" id="KW-1185">Reference proteome</keyword>
<dbReference type="InterPro" id="IPR004569">
    <property type="entry name" value="PyrdxlP_synth_PdxJ"/>
</dbReference>
<feature type="active site" description="Proton acceptor" evidence="4">
    <location>
        <position position="43"/>
    </location>
</feature>
<comment type="caution">
    <text evidence="6">The sequence shown here is derived from an EMBL/GenBank/DDBJ whole genome shotgun (WGS) entry which is preliminary data.</text>
</comment>
<feature type="binding site" evidence="4">
    <location>
        <position position="45"/>
    </location>
    <ligand>
        <name>1-deoxy-D-xylulose 5-phosphate</name>
        <dbReference type="ChEBI" id="CHEBI:57792"/>
    </ligand>
</feature>
<dbReference type="GO" id="GO:0008615">
    <property type="term" value="P:pyridoxine biosynthetic process"/>
    <property type="evidence" value="ECO:0007669"/>
    <property type="project" value="UniProtKB-UniRule"/>
</dbReference>
<dbReference type="EC" id="2.6.99.2" evidence="4 5"/>
<dbReference type="Proteomes" id="UP000267187">
    <property type="component" value="Unassembled WGS sequence"/>
</dbReference>
<evidence type="ECO:0000256" key="2">
    <source>
        <dbReference type="ARBA" id="ARBA00022679"/>
    </source>
</evidence>
<keyword evidence="3 4" id="KW-0664">Pyridoxine biosynthesis</keyword>
<feature type="binding site" evidence="4">
    <location>
        <begin position="226"/>
        <end position="227"/>
    </location>
    <ligand>
        <name>3-amino-2-oxopropyl phosphate</name>
        <dbReference type="ChEBI" id="CHEBI:57279"/>
    </ligand>
</feature>
<evidence type="ECO:0000313" key="6">
    <source>
        <dbReference type="EMBL" id="RMA81186.1"/>
    </source>
</evidence>
<dbReference type="AlphaFoldDB" id="A0A3M0A9A3"/>
<gene>
    <name evidence="4" type="primary">pdxJ</name>
    <name evidence="6" type="ORF">DFR27_0987</name>
</gene>
<proteinExistence type="inferred from homology"/>
<evidence type="ECO:0000256" key="4">
    <source>
        <dbReference type="HAMAP-Rule" id="MF_00279"/>
    </source>
</evidence>
<comment type="subcellular location">
    <subcellularLocation>
        <location evidence="4">Cytoplasm</location>
    </subcellularLocation>
</comment>